<proteinExistence type="predicted"/>
<keyword evidence="2" id="KW-1185">Reference proteome</keyword>
<reference evidence="1 2" key="1">
    <citation type="submission" date="2020-02" db="EMBL/GenBank/DDBJ databases">
        <authorList>
            <person name="Hogendoorn C."/>
        </authorList>
    </citation>
    <scope>NUCLEOTIDE SEQUENCE [LARGE SCALE GENOMIC DNA]</scope>
    <source>
        <strain evidence="1">METHB21</strain>
    </source>
</reference>
<accession>A0A8S0XRA8</accession>
<sequence>MSMKYYKKLIPEKWQVFPFEADGSQDSYGNENMIAITAEQAQEIASTSPQDPLVLDILRSGSTQRNWTWPPKAYQEAIGQIAVSSSSIEVLIRTVIWHIAGLDSVTGRAFTGKARISELMEMLKALIECKTPHLKDQAALINTKIKSVFDRRAVYIHQVWTIQDGAPAVGKLFIERYERLEKPIPVSLSDMYKLADEMNQIQTDLMASILTPLLSTNGQPTGQVPINA</sequence>
<dbReference type="EMBL" id="CADCXN010000041">
    <property type="protein sequence ID" value="CAA9889867.1"/>
    <property type="molecule type" value="Genomic_DNA"/>
</dbReference>
<comment type="caution">
    <text evidence="1">The sequence shown here is derived from an EMBL/GenBank/DDBJ whole genome shotgun (WGS) entry which is preliminary data.</text>
</comment>
<evidence type="ECO:0000313" key="2">
    <source>
        <dbReference type="Proteomes" id="UP000494216"/>
    </source>
</evidence>
<name>A0A8S0XRA8_9GAMM</name>
<evidence type="ECO:0000313" key="1">
    <source>
        <dbReference type="EMBL" id="CAA9889867.1"/>
    </source>
</evidence>
<protein>
    <submittedName>
        <fullName evidence="1">Uncharacterized protein</fullName>
    </submittedName>
</protein>
<organism evidence="1 2">
    <name type="scientific">Candidatus Methylobacter favarea</name>
    <dbReference type="NCBI Taxonomy" id="2707345"/>
    <lineage>
        <taxon>Bacteria</taxon>
        <taxon>Pseudomonadati</taxon>
        <taxon>Pseudomonadota</taxon>
        <taxon>Gammaproteobacteria</taxon>
        <taxon>Methylococcales</taxon>
        <taxon>Methylococcaceae</taxon>
        <taxon>Methylobacter</taxon>
    </lineage>
</organism>
<dbReference type="AlphaFoldDB" id="A0A8S0XRA8"/>
<gene>
    <name evidence="1" type="ORF">METHB2_140054</name>
</gene>
<dbReference type="Proteomes" id="UP000494216">
    <property type="component" value="Unassembled WGS sequence"/>
</dbReference>